<dbReference type="PRINTS" id="PR00758">
    <property type="entry name" value="ARSENICPUMP"/>
</dbReference>
<dbReference type="Proteomes" id="UP001500866">
    <property type="component" value="Unassembled WGS sequence"/>
</dbReference>
<sequence length="447" mass="49304">MYEAMILLLKEDALMDVLLATVIFIISYVFIMTEKYNRAVIAMSGGILLLISGIYSLHDMFQTYIDWNTIALLFSMMVLISITERTGLFSFMAIRFAQKVRGSPVPLLIGVGMLTAFGSALLDNVTTVLIFVPIILKITKELQLPSFPYLLMIIFSSNIGGTATLIGDPPNIMIGQAVDHLTFLSFVNHLAPVAGIIFVAMVFMLYMLFRKSLNTGKANVRKLLELDASEYLVKSPMLYQSITVLSMTLLGFLLHSFLHINLTIVAISGAVLLLLLTEKELETEQIFKQVEWVTLFFFIGLFALVGGLREVGIIDELARLIVLFTDGDFSKTALLILWVSGLFSGVVDNIPFVAAMIPVIQEFETYGLVYLDPIWWSLALGACLGGNATLVGASANIVVAGLAEGEGEKISFIRFMLYGIPFVIFSLVISTVYILVRYLIPYMSGGV</sequence>
<keyword evidence="5 8" id="KW-0812">Transmembrane</keyword>
<evidence type="ECO:0000256" key="3">
    <source>
        <dbReference type="ARBA" id="ARBA00022448"/>
    </source>
</evidence>
<feature type="transmembrane region" description="Helical" evidence="8">
    <location>
        <begin position="415"/>
        <end position="440"/>
    </location>
</feature>
<keyword evidence="3" id="KW-0813">Transport</keyword>
<feature type="transmembrane region" description="Helical" evidence="8">
    <location>
        <begin position="147"/>
        <end position="166"/>
    </location>
</feature>
<evidence type="ECO:0000256" key="4">
    <source>
        <dbReference type="ARBA" id="ARBA00022475"/>
    </source>
</evidence>
<evidence type="ECO:0000259" key="9">
    <source>
        <dbReference type="Pfam" id="PF03600"/>
    </source>
</evidence>
<feature type="transmembrane region" description="Helical" evidence="8">
    <location>
        <begin position="186"/>
        <end position="209"/>
    </location>
</feature>
<reference evidence="10 11" key="1">
    <citation type="journal article" date="2019" name="Int. J. Syst. Evol. Microbiol.">
        <title>The Global Catalogue of Microorganisms (GCM) 10K type strain sequencing project: providing services to taxonomists for standard genome sequencing and annotation.</title>
        <authorList>
            <consortium name="The Broad Institute Genomics Platform"/>
            <consortium name="The Broad Institute Genome Sequencing Center for Infectious Disease"/>
            <person name="Wu L."/>
            <person name="Ma J."/>
        </authorList>
    </citation>
    <scope>NUCLEOTIDE SEQUENCE [LARGE SCALE GENOMIC DNA]</scope>
    <source>
        <strain evidence="10 11">JCM 15395</strain>
    </source>
</reference>
<evidence type="ECO:0000256" key="1">
    <source>
        <dbReference type="ARBA" id="ARBA00004651"/>
    </source>
</evidence>
<evidence type="ECO:0000256" key="2">
    <source>
        <dbReference type="ARBA" id="ARBA00009843"/>
    </source>
</evidence>
<dbReference type="PANTHER" id="PTHR43568">
    <property type="entry name" value="P PROTEIN"/>
    <property type="match status" value="1"/>
</dbReference>
<keyword evidence="4" id="KW-1003">Cell membrane</keyword>
<dbReference type="PANTHER" id="PTHR43568:SF1">
    <property type="entry name" value="P PROTEIN"/>
    <property type="match status" value="1"/>
</dbReference>
<dbReference type="InterPro" id="IPR004680">
    <property type="entry name" value="Cit_transptr-like_dom"/>
</dbReference>
<keyword evidence="6 8" id="KW-1133">Transmembrane helix</keyword>
<feature type="transmembrane region" description="Helical" evidence="8">
    <location>
        <begin position="244"/>
        <end position="272"/>
    </location>
</feature>
<keyword evidence="11" id="KW-1185">Reference proteome</keyword>
<proteinExistence type="inferred from homology"/>
<organism evidence="10 11">
    <name type="scientific">Virgibacillus siamensis</name>
    <dbReference type="NCBI Taxonomy" id="480071"/>
    <lineage>
        <taxon>Bacteria</taxon>
        <taxon>Bacillati</taxon>
        <taxon>Bacillota</taxon>
        <taxon>Bacilli</taxon>
        <taxon>Bacillales</taxon>
        <taxon>Bacillaceae</taxon>
        <taxon>Virgibacillus</taxon>
    </lineage>
</organism>
<dbReference type="Pfam" id="PF03600">
    <property type="entry name" value="CitMHS"/>
    <property type="match status" value="1"/>
</dbReference>
<feature type="transmembrane region" description="Helical" evidence="8">
    <location>
        <begin position="106"/>
        <end position="135"/>
    </location>
</feature>
<evidence type="ECO:0000256" key="6">
    <source>
        <dbReference type="ARBA" id="ARBA00022989"/>
    </source>
</evidence>
<dbReference type="EMBL" id="BAAADS010000012">
    <property type="protein sequence ID" value="GAA0601654.1"/>
    <property type="molecule type" value="Genomic_DNA"/>
</dbReference>
<comment type="caution">
    <text evidence="10">The sequence shown here is derived from an EMBL/GenBank/DDBJ whole genome shotgun (WGS) entry which is preliminary data.</text>
</comment>
<dbReference type="InterPro" id="IPR000802">
    <property type="entry name" value="Arsenical_pump_ArsB"/>
</dbReference>
<feature type="transmembrane region" description="Helical" evidence="8">
    <location>
        <begin position="374"/>
        <end position="403"/>
    </location>
</feature>
<name>A0ABN1G0N0_9BACI</name>
<evidence type="ECO:0000256" key="5">
    <source>
        <dbReference type="ARBA" id="ARBA00022692"/>
    </source>
</evidence>
<keyword evidence="7 8" id="KW-0472">Membrane</keyword>
<gene>
    <name evidence="10" type="ORF">GCM10009001_18080</name>
</gene>
<feature type="transmembrane region" description="Helical" evidence="8">
    <location>
        <begin position="12"/>
        <end position="33"/>
    </location>
</feature>
<accession>A0ABN1G0N0</accession>
<evidence type="ECO:0000313" key="11">
    <source>
        <dbReference type="Proteomes" id="UP001500866"/>
    </source>
</evidence>
<protein>
    <submittedName>
        <fullName evidence="10">ArsB/NhaD family transporter</fullName>
    </submittedName>
</protein>
<evidence type="ECO:0000256" key="7">
    <source>
        <dbReference type="ARBA" id="ARBA00023136"/>
    </source>
</evidence>
<feature type="transmembrane region" description="Helical" evidence="8">
    <location>
        <begin position="292"/>
        <end position="312"/>
    </location>
</feature>
<feature type="transmembrane region" description="Helical" evidence="8">
    <location>
        <begin position="333"/>
        <end position="354"/>
    </location>
</feature>
<feature type="domain" description="Citrate transporter-like" evidence="9">
    <location>
        <begin position="28"/>
        <end position="381"/>
    </location>
</feature>
<dbReference type="CDD" id="cd01116">
    <property type="entry name" value="P_permease"/>
    <property type="match status" value="1"/>
</dbReference>
<dbReference type="InterPro" id="IPR051475">
    <property type="entry name" value="Diverse_Ion_Transporter"/>
</dbReference>
<evidence type="ECO:0000256" key="8">
    <source>
        <dbReference type="SAM" id="Phobius"/>
    </source>
</evidence>
<evidence type="ECO:0000313" key="10">
    <source>
        <dbReference type="EMBL" id="GAA0601654.1"/>
    </source>
</evidence>
<comment type="similarity">
    <text evidence="2">Belongs to the CitM (TC 2.A.11) transporter family.</text>
</comment>
<feature type="transmembrane region" description="Helical" evidence="8">
    <location>
        <begin position="39"/>
        <end position="58"/>
    </location>
</feature>
<feature type="transmembrane region" description="Helical" evidence="8">
    <location>
        <begin position="70"/>
        <end position="94"/>
    </location>
</feature>
<comment type="subcellular location">
    <subcellularLocation>
        <location evidence="1">Cell membrane</location>
        <topology evidence="1">Multi-pass membrane protein</topology>
    </subcellularLocation>
</comment>